<dbReference type="InterPro" id="IPR000160">
    <property type="entry name" value="GGDEF_dom"/>
</dbReference>
<dbReference type="Pfam" id="PF00990">
    <property type="entry name" value="GGDEF"/>
    <property type="match status" value="1"/>
</dbReference>
<dbReference type="NCBIfam" id="TIGR00254">
    <property type="entry name" value="GGDEF"/>
    <property type="match status" value="1"/>
</dbReference>
<sequence>MTVDSGQEYKGNILLVDDIPENLRLLNELLLESGYTVRNVTSGRMALKTVKAKPPDVIFLDIKMPEMDGYEVCKILKTDENLRNIPVIFMSALDDAFDKVTAFKLGAIDYITKPFHIEEVLARLENHLIIQRQQKLLEQENIKRKEAEEILYQSRALLASILNSSMDGIAAMQAVRHPDTGNIEDFRFLVVNSIIAKAFHCDCEEMIGKLLLKNFLHKVDPEIFNSLIKVVETGNPLENDFYYEIGNSCWYHFVAVKLDDGFAITICDITARKNIELALQEANQKLEELANQDGLTQVANRRCFDARLQAEWKRLTREKQPLSLILLDIDQFKSYNDCYGHLAGDDCLFKIAQTLQKVIRRPADLVARYGGEEFAIVLPNTSLEGAIKVAQSIQEVIHDLAIPHAPSTGKGIITVSMGISSLLPNLEVEPDRLIADADTALYNAKQQGRDRFSINYEKINF</sequence>
<dbReference type="InterPro" id="IPR035965">
    <property type="entry name" value="PAS-like_dom_sf"/>
</dbReference>
<evidence type="ECO:0000313" key="4">
    <source>
        <dbReference type="EMBL" id="OKH30555.1"/>
    </source>
</evidence>
<dbReference type="PROSITE" id="PS50110">
    <property type="entry name" value="RESPONSE_REGULATORY"/>
    <property type="match status" value="1"/>
</dbReference>
<dbReference type="SUPFAM" id="SSF52172">
    <property type="entry name" value="CheY-like"/>
    <property type="match status" value="1"/>
</dbReference>
<dbReference type="Proteomes" id="UP000185860">
    <property type="component" value="Unassembled WGS sequence"/>
</dbReference>
<evidence type="ECO:0000313" key="5">
    <source>
        <dbReference type="Proteomes" id="UP000185860"/>
    </source>
</evidence>
<dbReference type="GO" id="GO:0043709">
    <property type="term" value="P:cell adhesion involved in single-species biofilm formation"/>
    <property type="evidence" value="ECO:0007669"/>
    <property type="project" value="TreeGrafter"/>
</dbReference>
<dbReference type="CDD" id="cd01949">
    <property type="entry name" value="GGDEF"/>
    <property type="match status" value="1"/>
</dbReference>
<dbReference type="InterPro" id="IPR011006">
    <property type="entry name" value="CheY-like_superfamily"/>
</dbReference>
<dbReference type="Gene3D" id="3.30.70.270">
    <property type="match status" value="1"/>
</dbReference>
<evidence type="ECO:0000256" key="1">
    <source>
        <dbReference type="PROSITE-ProRule" id="PRU00169"/>
    </source>
</evidence>
<dbReference type="GO" id="GO:1902201">
    <property type="term" value="P:negative regulation of bacterial-type flagellum-dependent cell motility"/>
    <property type="evidence" value="ECO:0007669"/>
    <property type="project" value="TreeGrafter"/>
</dbReference>
<accession>A0A1U7I385</accession>
<dbReference type="RefSeq" id="WP_073597311.1">
    <property type="nucleotide sequence ID" value="NZ_MRCE01000063.1"/>
</dbReference>
<dbReference type="OrthoDB" id="453368at2"/>
<dbReference type="AlphaFoldDB" id="A0A1U7I385"/>
<dbReference type="GO" id="GO:0000160">
    <property type="term" value="P:phosphorelay signal transduction system"/>
    <property type="evidence" value="ECO:0007669"/>
    <property type="project" value="InterPro"/>
</dbReference>
<dbReference type="InterPro" id="IPR043128">
    <property type="entry name" value="Rev_trsase/Diguanyl_cyclase"/>
</dbReference>
<dbReference type="EMBL" id="MRCE01000063">
    <property type="protein sequence ID" value="OKH30555.1"/>
    <property type="molecule type" value="Genomic_DNA"/>
</dbReference>
<gene>
    <name evidence="4" type="ORF">NIES2119_30815</name>
</gene>
<feature type="domain" description="GGDEF" evidence="3">
    <location>
        <begin position="320"/>
        <end position="457"/>
    </location>
</feature>
<dbReference type="GO" id="GO:0052621">
    <property type="term" value="F:diguanylate cyclase activity"/>
    <property type="evidence" value="ECO:0007669"/>
    <property type="project" value="TreeGrafter"/>
</dbReference>
<dbReference type="Gene3D" id="3.30.450.20">
    <property type="entry name" value="PAS domain"/>
    <property type="match status" value="1"/>
</dbReference>
<comment type="caution">
    <text evidence="4">The sequence shown here is derived from an EMBL/GenBank/DDBJ whole genome shotgun (WGS) entry which is preliminary data.</text>
</comment>
<dbReference type="PANTHER" id="PTHR45138">
    <property type="entry name" value="REGULATORY COMPONENTS OF SENSORY TRANSDUCTION SYSTEM"/>
    <property type="match status" value="1"/>
</dbReference>
<dbReference type="Gene3D" id="3.40.50.2300">
    <property type="match status" value="1"/>
</dbReference>
<reference evidence="4 5" key="1">
    <citation type="submission" date="2016-11" db="EMBL/GenBank/DDBJ databases">
        <title>Draft Genome Sequences of Nine Cyanobacterial Strains from Diverse Habitats.</title>
        <authorList>
            <person name="Zhu T."/>
            <person name="Hou S."/>
            <person name="Lu X."/>
            <person name="Hess W.R."/>
        </authorList>
    </citation>
    <scope>NUCLEOTIDE SEQUENCE [LARGE SCALE GENOMIC DNA]</scope>
    <source>
        <strain evidence="4 5">IAM M-71</strain>
    </source>
</reference>
<dbReference type="Pfam" id="PF00072">
    <property type="entry name" value="Response_reg"/>
    <property type="match status" value="1"/>
</dbReference>
<organism evidence="4 5">
    <name type="scientific">[Phormidium ambiguum] IAM M-71</name>
    <dbReference type="NCBI Taxonomy" id="454136"/>
    <lineage>
        <taxon>Bacteria</taxon>
        <taxon>Bacillati</taxon>
        <taxon>Cyanobacteriota</taxon>
        <taxon>Cyanophyceae</taxon>
        <taxon>Oscillatoriophycideae</taxon>
        <taxon>Aerosakkonematales</taxon>
        <taxon>Aerosakkonemataceae</taxon>
        <taxon>Floridanema</taxon>
    </lineage>
</organism>
<evidence type="ECO:0000259" key="2">
    <source>
        <dbReference type="PROSITE" id="PS50110"/>
    </source>
</evidence>
<dbReference type="SMART" id="SM00267">
    <property type="entry name" value="GGDEF"/>
    <property type="match status" value="1"/>
</dbReference>
<dbReference type="InterPro" id="IPR029787">
    <property type="entry name" value="Nucleotide_cyclase"/>
</dbReference>
<dbReference type="SUPFAM" id="SSF55785">
    <property type="entry name" value="PYP-like sensor domain (PAS domain)"/>
    <property type="match status" value="1"/>
</dbReference>
<dbReference type="InterPro" id="IPR001789">
    <property type="entry name" value="Sig_transdc_resp-reg_receiver"/>
</dbReference>
<dbReference type="STRING" id="454136.NIES2119_30815"/>
<feature type="domain" description="Response regulatory" evidence="2">
    <location>
        <begin position="12"/>
        <end position="128"/>
    </location>
</feature>
<evidence type="ECO:0000259" key="3">
    <source>
        <dbReference type="PROSITE" id="PS50887"/>
    </source>
</evidence>
<dbReference type="PANTHER" id="PTHR45138:SF9">
    <property type="entry name" value="DIGUANYLATE CYCLASE DGCM-RELATED"/>
    <property type="match status" value="1"/>
</dbReference>
<feature type="modified residue" description="4-aspartylphosphate" evidence="1">
    <location>
        <position position="61"/>
    </location>
</feature>
<dbReference type="FunFam" id="3.30.70.270:FF:000001">
    <property type="entry name" value="Diguanylate cyclase domain protein"/>
    <property type="match status" value="1"/>
</dbReference>
<keyword evidence="1" id="KW-0597">Phosphoprotein</keyword>
<dbReference type="PROSITE" id="PS50887">
    <property type="entry name" value="GGDEF"/>
    <property type="match status" value="1"/>
</dbReference>
<dbReference type="InterPro" id="IPR050469">
    <property type="entry name" value="Diguanylate_Cyclase"/>
</dbReference>
<dbReference type="SMART" id="SM00448">
    <property type="entry name" value="REC"/>
    <property type="match status" value="1"/>
</dbReference>
<name>A0A1U7I385_9CYAN</name>
<proteinExistence type="predicted"/>
<protein>
    <submittedName>
        <fullName evidence="4">Diguanylate cyclase response regulator</fullName>
    </submittedName>
</protein>
<dbReference type="SUPFAM" id="SSF55073">
    <property type="entry name" value="Nucleotide cyclase"/>
    <property type="match status" value="1"/>
</dbReference>
<dbReference type="GO" id="GO:0005886">
    <property type="term" value="C:plasma membrane"/>
    <property type="evidence" value="ECO:0007669"/>
    <property type="project" value="TreeGrafter"/>
</dbReference>